<evidence type="ECO:0000313" key="6">
    <source>
        <dbReference type="Proteomes" id="UP001476798"/>
    </source>
</evidence>
<organism evidence="5 6">
    <name type="scientific">Goodea atripinnis</name>
    <dbReference type="NCBI Taxonomy" id="208336"/>
    <lineage>
        <taxon>Eukaryota</taxon>
        <taxon>Metazoa</taxon>
        <taxon>Chordata</taxon>
        <taxon>Craniata</taxon>
        <taxon>Vertebrata</taxon>
        <taxon>Euteleostomi</taxon>
        <taxon>Actinopterygii</taxon>
        <taxon>Neopterygii</taxon>
        <taxon>Teleostei</taxon>
        <taxon>Neoteleostei</taxon>
        <taxon>Acanthomorphata</taxon>
        <taxon>Ovalentaria</taxon>
        <taxon>Atherinomorphae</taxon>
        <taxon>Cyprinodontiformes</taxon>
        <taxon>Goodeidae</taxon>
        <taxon>Goodea</taxon>
    </lineage>
</organism>
<dbReference type="InterPro" id="IPR012677">
    <property type="entry name" value="Nucleotide-bd_a/b_plait_sf"/>
</dbReference>
<dbReference type="PANTHER" id="PTHR15683">
    <property type="entry name" value="SCAFFOLD ATTACHMENT FACTOR B-RELATED"/>
    <property type="match status" value="1"/>
</dbReference>
<comment type="subcellular location">
    <subcellularLocation>
        <location evidence="1">Nucleus</location>
    </subcellularLocation>
</comment>
<dbReference type="SMART" id="SM00360">
    <property type="entry name" value="RRM"/>
    <property type="match status" value="1"/>
</dbReference>
<keyword evidence="6" id="KW-1185">Reference proteome</keyword>
<accession>A0ABV0P6B9</accession>
<dbReference type="EMBL" id="JAHRIO010061787">
    <property type="protein sequence ID" value="MEQ2178994.1"/>
    <property type="molecule type" value="Genomic_DNA"/>
</dbReference>
<dbReference type="Pfam" id="PF00076">
    <property type="entry name" value="RRM_1"/>
    <property type="match status" value="1"/>
</dbReference>
<sequence length="210" mass="24818">MLRSYERVLAIVGCFNCRLIAPGVFLFSAVSLENSAYSAKCLLFKCRIKFDVLKRASHCGVVGVKVVTNAKSPGARCYGFVTMSSSEEATNCIDHLHKTELHGRMIFVERVNQNERTVVMDKSKGEPVVSVKTKSKSRERVEKQRLEADRMERQFLERERMRIEYERRREQERIMREREELRRQQEQLRFDQDRRPVKRPYDMDGRYTTQ</sequence>
<evidence type="ECO:0000256" key="3">
    <source>
        <dbReference type="SAM" id="MobiDB-lite"/>
    </source>
</evidence>
<name>A0ABV0P6B9_9TELE</name>
<evidence type="ECO:0000256" key="2">
    <source>
        <dbReference type="ARBA" id="ARBA00023242"/>
    </source>
</evidence>
<gene>
    <name evidence="5" type="ORF">GOODEAATRI_019940</name>
</gene>
<dbReference type="Gene3D" id="3.30.70.330">
    <property type="match status" value="1"/>
</dbReference>
<keyword evidence="2" id="KW-0539">Nucleus</keyword>
<evidence type="ECO:0000313" key="5">
    <source>
        <dbReference type="EMBL" id="MEQ2178994.1"/>
    </source>
</evidence>
<dbReference type="Proteomes" id="UP001476798">
    <property type="component" value="Unassembled WGS sequence"/>
</dbReference>
<dbReference type="InterPro" id="IPR051738">
    <property type="entry name" value="SAF_Modulators"/>
</dbReference>
<dbReference type="InterPro" id="IPR035979">
    <property type="entry name" value="RBD_domain_sf"/>
</dbReference>
<evidence type="ECO:0000259" key="4">
    <source>
        <dbReference type="SMART" id="SM00360"/>
    </source>
</evidence>
<proteinExistence type="predicted"/>
<evidence type="ECO:0000256" key="1">
    <source>
        <dbReference type="ARBA" id="ARBA00004123"/>
    </source>
</evidence>
<feature type="domain" description="RRM" evidence="4">
    <location>
        <begin position="45"/>
        <end position="109"/>
    </location>
</feature>
<comment type="caution">
    <text evidence="5">The sequence shown here is derived from an EMBL/GenBank/DDBJ whole genome shotgun (WGS) entry which is preliminary data.</text>
</comment>
<dbReference type="SUPFAM" id="SSF54928">
    <property type="entry name" value="RNA-binding domain, RBD"/>
    <property type="match status" value="1"/>
</dbReference>
<protein>
    <recommendedName>
        <fullName evidence="4">RRM domain-containing protein</fullName>
    </recommendedName>
</protein>
<dbReference type="InterPro" id="IPR000504">
    <property type="entry name" value="RRM_dom"/>
</dbReference>
<feature type="region of interest" description="Disordered" evidence="3">
    <location>
        <begin position="180"/>
        <end position="210"/>
    </location>
</feature>
<dbReference type="PANTHER" id="PTHR15683:SF8">
    <property type="entry name" value="SCAFFOLD ATTACHMENT FACTOR B, ISOFORM B"/>
    <property type="match status" value="1"/>
</dbReference>
<reference evidence="5 6" key="1">
    <citation type="submission" date="2021-06" db="EMBL/GenBank/DDBJ databases">
        <authorList>
            <person name="Palmer J.M."/>
        </authorList>
    </citation>
    <scope>NUCLEOTIDE SEQUENCE [LARGE SCALE GENOMIC DNA]</scope>
    <source>
        <strain evidence="5 6">GA_2019</strain>
        <tissue evidence="5">Muscle</tissue>
    </source>
</reference>